<dbReference type="Pfam" id="PF00512">
    <property type="entry name" value="HisKA"/>
    <property type="match status" value="1"/>
</dbReference>
<feature type="transmembrane region" description="Helical" evidence="9">
    <location>
        <begin position="41"/>
        <end position="58"/>
    </location>
</feature>
<dbReference type="EC" id="2.7.13.3" evidence="2"/>
<organism evidence="11 12">
    <name type="scientific">Clostridium saccharoperbutylacetonicum N1-4(HMT)</name>
    <dbReference type="NCBI Taxonomy" id="931276"/>
    <lineage>
        <taxon>Bacteria</taxon>
        <taxon>Bacillati</taxon>
        <taxon>Bacillota</taxon>
        <taxon>Clostridia</taxon>
        <taxon>Eubacteriales</taxon>
        <taxon>Clostridiaceae</taxon>
        <taxon>Clostridium</taxon>
    </lineage>
</organism>
<dbReference type="FunFam" id="3.30.565.10:FF:000037">
    <property type="entry name" value="Hybrid sensor histidine kinase/response regulator"/>
    <property type="match status" value="1"/>
</dbReference>
<keyword evidence="7" id="KW-0067">ATP-binding</keyword>
<keyword evidence="9" id="KW-0472">Membrane</keyword>
<keyword evidence="3" id="KW-0597">Phosphoprotein</keyword>
<evidence type="ECO:0000256" key="6">
    <source>
        <dbReference type="ARBA" id="ARBA00022777"/>
    </source>
</evidence>
<dbReference type="InterPro" id="IPR004358">
    <property type="entry name" value="Sig_transdc_His_kin-like_C"/>
</dbReference>
<dbReference type="InterPro" id="IPR003661">
    <property type="entry name" value="HisK_dim/P_dom"/>
</dbReference>
<feature type="transmembrane region" description="Helical" evidence="9">
    <location>
        <begin position="95"/>
        <end position="112"/>
    </location>
</feature>
<feature type="transmembrane region" description="Helical" evidence="9">
    <location>
        <begin position="124"/>
        <end position="141"/>
    </location>
</feature>
<dbReference type="SMART" id="SM00388">
    <property type="entry name" value="HisKA"/>
    <property type="match status" value="1"/>
</dbReference>
<dbReference type="Proteomes" id="UP000011728">
    <property type="component" value="Chromosome"/>
</dbReference>
<dbReference type="Gene3D" id="1.10.287.130">
    <property type="match status" value="1"/>
</dbReference>
<dbReference type="SMART" id="SM00387">
    <property type="entry name" value="HATPase_c"/>
    <property type="match status" value="1"/>
</dbReference>
<dbReference type="SUPFAM" id="SSF55785">
    <property type="entry name" value="PYP-like sensor domain (PAS domain)"/>
    <property type="match status" value="1"/>
</dbReference>
<name>M1MDL4_9CLOT</name>
<keyword evidence="5" id="KW-0547">Nucleotide-binding</keyword>
<evidence type="ECO:0000313" key="12">
    <source>
        <dbReference type="Proteomes" id="UP000011728"/>
    </source>
</evidence>
<sequence length="660" mass="76418">MHILSIFRKKIIEYLHLVVMCVSLYYVSKFNFVYLDASAEIVTVLFGFILILIILSTIKACDSKYFHLIAFILSIFGIIALFVDDYGENNLLYILFQYYECILLNLSVKYINKKANLSNLFSENKILVSLFLFITFVISYVSKNYDTKYSLDILGSVSAVLIILGYIIFFYRIIKTKANILNGSKLNLFSLIFFKSLSYLCFSLFNDTTINILGHLFENIVYYYIFNIIIKEIVINPYNNLFNRFMNKSQELEIANKKIDKISHKAANIEKLNDKFINLIPDGIIIIRDKKIESVNDRLLNMFDINDELEVEKADFDKILDSSQLDIFMSRINSMDSRILEKPQEYEIKWDGMKKWVEVKSLIANDERGEYIISAIRNIEDRKKVEEAEKLLELKNKEESLKNDFFANISHELRTPINVIYSALQVQNGYLKKDNCNENVLKYNLIIKQNCLRLMRLINNIIDITRIESSFFIPNYKIENIVYLVEEITMSIAVYVKSKNIKLIFDTEVEEAYVNCDSNLIERIMLNVLSNAVKYGKEGGNIFVNIYKDGENNILISVKDDGMGIPSDMQANIFERFSKVDNSISRKIEGSGIGLSLVKQLVEIQQGTIVCESELNVGSEFKITFPTVEYSLEDVTDEEQLNCYSNNAIETAEIEFSDIY</sequence>
<keyword evidence="6 11" id="KW-0418">Kinase</keyword>
<evidence type="ECO:0000259" key="10">
    <source>
        <dbReference type="PROSITE" id="PS50109"/>
    </source>
</evidence>
<dbReference type="RefSeq" id="WP_015392333.1">
    <property type="nucleotide sequence ID" value="NC_020291.1"/>
</dbReference>
<evidence type="ECO:0000313" key="11">
    <source>
        <dbReference type="EMBL" id="AGF56014.1"/>
    </source>
</evidence>
<dbReference type="AlphaFoldDB" id="M1MDL4"/>
<dbReference type="InterPro" id="IPR035965">
    <property type="entry name" value="PAS-like_dom_sf"/>
</dbReference>
<evidence type="ECO:0000256" key="5">
    <source>
        <dbReference type="ARBA" id="ARBA00022741"/>
    </source>
</evidence>
<keyword evidence="8" id="KW-0902">Two-component regulatory system</keyword>
<dbReference type="SUPFAM" id="SSF47384">
    <property type="entry name" value="Homodimeric domain of signal transducing histidine kinase"/>
    <property type="match status" value="1"/>
</dbReference>
<accession>M1MDL4</accession>
<evidence type="ECO:0000256" key="9">
    <source>
        <dbReference type="SAM" id="Phobius"/>
    </source>
</evidence>
<feature type="transmembrane region" description="Helical" evidence="9">
    <location>
        <begin position="153"/>
        <end position="174"/>
    </location>
</feature>
<dbReference type="GO" id="GO:0000155">
    <property type="term" value="F:phosphorelay sensor kinase activity"/>
    <property type="evidence" value="ECO:0007669"/>
    <property type="project" value="InterPro"/>
</dbReference>
<feature type="transmembrane region" description="Helical" evidence="9">
    <location>
        <begin position="12"/>
        <end position="35"/>
    </location>
</feature>
<evidence type="ECO:0000256" key="7">
    <source>
        <dbReference type="ARBA" id="ARBA00022840"/>
    </source>
</evidence>
<keyword evidence="9" id="KW-1133">Transmembrane helix</keyword>
<dbReference type="InterPro" id="IPR036890">
    <property type="entry name" value="HATPase_C_sf"/>
</dbReference>
<evidence type="ECO:0000256" key="1">
    <source>
        <dbReference type="ARBA" id="ARBA00000085"/>
    </source>
</evidence>
<protein>
    <recommendedName>
        <fullName evidence="2">histidine kinase</fullName>
        <ecNumber evidence="2">2.7.13.3</ecNumber>
    </recommendedName>
</protein>
<evidence type="ECO:0000256" key="3">
    <source>
        <dbReference type="ARBA" id="ARBA00022553"/>
    </source>
</evidence>
<dbReference type="Gene3D" id="3.30.450.20">
    <property type="entry name" value="PAS domain"/>
    <property type="match status" value="1"/>
</dbReference>
<dbReference type="KEGG" id="csr:Cspa_c22490"/>
<feature type="transmembrane region" description="Helical" evidence="9">
    <location>
        <begin position="220"/>
        <end position="238"/>
    </location>
</feature>
<dbReference type="GO" id="GO:0005524">
    <property type="term" value="F:ATP binding"/>
    <property type="evidence" value="ECO:0007669"/>
    <property type="project" value="UniProtKB-KW"/>
</dbReference>
<dbReference type="Pfam" id="PF02518">
    <property type="entry name" value="HATPase_c"/>
    <property type="match status" value="1"/>
</dbReference>
<feature type="transmembrane region" description="Helical" evidence="9">
    <location>
        <begin position="65"/>
        <end position="83"/>
    </location>
</feature>
<dbReference type="PANTHER" id="PTHR43711:SF26">
    <property type="entry name" value="SENSOR HISTIDINE KINASE RCSC"/>
    <property type="match status" value="1"/>
</dbReference>
<dbReference type="SUPFAM" id="SSF55874">
    <property type="entry name" value="ATPase domain of HSP90 chaperone/DNA topoisomerase II/histidine kinase"/>
    <property type="match status" value="1"/>
</dbReference>
<evidence type="ECO:0000256" key="8">
    <source>
        <dbReference type="ARBA" id="ARBA00023012"/>
    </source>
</evidence>
<dbReference type="InterPro" id="IPR050736">
    <property type="entry name" value="Sensor_HK_Regulatory"/>
</dbReference>
<dbReference type="STRING" id="36745.CLSAP_20630"/>
<gene>
    <name evidence="11" type="primary">resE6</name>
    <name evidence="11" type="ORF">Cspa_c22490</name>
</gene>
<dbReference type="InterPro" id="IPR005467">
    <property type="entry name" value="His_kinase_dom"/>
</dbReference>
<dbReference type="InterPro" id="IPR036097">
    <property type="entry name" value="HisK_dim/P_sf"/>
</dbReference>
<dbReference type="Gene3D" id="3.30.565.10">
    <property type="entry name" value="Histidine kinase-like ATPase, C-terminal domain"/>
    <property type="match status" value="1"/>
</dbReference>
<evidence type="ECO:0000256" key="2">
    <source>
        <dbReference type="ARBA" id="ARBA00012438"/>
    </source>
</evidence>
<proteinExistence type="predicted"/>
<dbReference type="PROSITE" id="PS50109">
    <property type="entry name" value="HIS_KIN"/>
    <property type="match status" value="1"/>
</dbReference>
<feature type="transmembrane region" description="Helical" evidence="9">
    <location>
        <begin position="186"/>
        <end position="205"/>
    </location>
</feature>
<dbReference type="InterPro" id="IPR003594">
    <property type="entry name" value="HATPase_dom"/>
</dbReference>
<feature type="domain" description="Histidine kinase" evidence="10">
    <location>
        <begin position="408"/>
        <end position="629"/>
    </location>
</feature>
<dbReference type="HOGENOM" id="CLU_000445_89_20_9"/>
<evidence type="ECO:0000256" key="4">
    <source>
        <dbReference type="ARBA" id="ARBA00022679"/>
    </source>
</evidence>
<keyword evidence="4 11" id="KW-0808">Transferase</keyword>
<dbReference type="PATRIC" id="fig|931276.5.peg.2248"/>
<keyword evidence="9" id="KW-0812">Transmembrane</keyword>
<dbReference type="PRINTS" id="PR00344">
    <property type="entry name" value="BCTRLSENSOR"/>
</dbReference>
<dbReference type="PANTHER" id="PTHR43711">
    <property type="entry name" value="TWO-COMPONENT HISTIDINE KINASE"/>
    <property type="match status" value="1"/>
</dbReference>
<dbReference type="EMBL" id="CP004121">
    <property type="protein sequence ID" value="AGF56014.1"/>
    <property type="molecule type" value="Genomic_DNA"/>
</dbReference>
<comment type="catalytic activity">
    <reaction evidence="1">
        <text>ATP + protein L-histidine = ADP + protein N-phospho-L-histidine.</text>
        <dbReference type="EC" id="2.7.13.3"/>
    </reaction>
</comment>
<keyword evidence="12" id="KW-1185">Reference proteome</keyword>
<reference evidence="11 12" key="1">
    <citation type="submission" date="2013-02" db="EMBL/GenBank/DDBJ databases">
        <title>Genome sequence of Clostridium saccharoperbutylacetonicum N1-4(HMT).</title>
        <authorList>
            <person name="Poehlein A."/>
            <person name="Daniel R."/>
        </authorList>
    </citation>
    <scope>NUCLEOTIDE SEQUENCE [LARGE SCALE GENOMIC DNA]</scope>
    <source>
        <strain evidence="12">N1-4(HMT)</strain>
    </source>
</reference>
<dbReference type="eggNOG" id="COG0642">
    <property type="taxonomic scope" value="Bacteria"/>
</dbReference>
<dbReference type="CDD" id="cd00082">
    <property type="entry name" value="HisKA"/>
    <property type="match status" value="1"/>
</dbReference>